<name>A0A4Q0AHG2_9BACT</name>
<dbReference type="AlphaFoldDB" id="A0A4Q0AHG2"/>
<keyword evidence="6" id="KW-0804">Transcription</keyword>
<evidence type="ECO:0000256" key="6">
    <source>
        <dbReference type="ARBA" id="ARBA00023163"/>
    </source>
</evidence>
<reference evidence="9" key="1">
    <citation type="submission" date="2019-01" db="EMBL/GenBank/DDBJ databases">
        <title>Genomic signatures and co-occurrence patterns of the ultra-small Saccharimodia (Patescibacteria phylum) suggest a symbiotic lifestyle.</title>
        <authorList>
            <person name="Lemos L."/>
            <person name="Medeiros J."/>
            <person name="Andreote F."/>
            <person name="Fernandes G."/>
            <person name="Varani A."/>
            <person name="Oliveira G."/>
            <person name="Pylro V."/>
        </authorList>
    </citation>
    <scope>NUCLEOTIDE SEQUENCE [LARGE SCALE GENOMIC DNA]</scope>
    <source>
        <strain evidence="9">AMD02</strain>
    </source>
</reference>
<dbReference type="PROSITE" id="PS51740">
    <property type="entry name" value="SPOVT_ABRB"/>
    <property type="match status" value="1"/>
</dbReference>
<keyword evidence="4" id="KW-0805">Transcription regulation</keyword>
<accession>A0A4Q0AHG2</accession>
<proteinExistence type="predicted"/>
<dbReference type="InterPro" id="IPR020603">
    <property type="entry name" value="MraZ_dom"/>
</dbReference>
<dbReference type="InterPro" id="IPR035644">
    <property type="entry name" value="MraZ_C"/>
</dbReference>
<organism evidence="9 10">
    <name type="scientific">Candidatus Microsaccharimonas sossegonensis</name>
    <dbReference type="NCBI Taxonomy" id="2506948"/>
    <lineage>
        <taxon>Bacteria</taxon>
        <taxon>Candidatus Saccharimonadota</taxon>
        <taxon>Candidatus Saccharimonadia</taxon>
        <taxon>Candidatus Saccharimonadales</taxon>
        <taxon>Candidatus Saccharimonadaceae</taxon>
        <taxon>Candidatus Microsaccharimonas</taxon>
    </lineage>
</organism>
<dbReference type="PANTHER" id="PTHR34701:SF1">
    <property type="entry name" value="TRANSCRIPTIONAL REGULATOR MRAZ"/>
    <property type="match status" value="1"/>
</dbReference>
<keyword evidence="9" id="KW-0132">Cell division</keyword>
<evidence type="ECO:0000256" key="4">
    <source>
        <dbReference type="ARBA" id="ARBA00023015"/>
    </source>
</evidence>
<evidence type="ECO:0000313" key="10">
    <source>
        <dbReference type="Proteomes" id="UP000289257"/>
    </source>
</evidence>
<dbReference type="GO" id="GO:0003700">
    <property type="term" value="F:DNA-binding transcription factor activity"/>
    <property type="evidence" value="ECO:0007669"/>
    <property type="project" value="InterPro"/>
</dbReference>
<evidence type="ECO:0000256" key="1">
    <source>
        <dbReference type="ARBA" id="ARBA00013860"/>
    </source>
</evidence>
<feature type="domain" description="SpoVT-AbrB" evidence="8">
    <location>
        <begin position="23"/>
        <end position="65"/>
    </location>
</feature>
<dbReference type="CDD" id="cd16320">
    <property type="entry name" value="MraZ_N"/>
    <property type="match status" value="1"/>
</dbReference>
<dbReference type="EMBL" id="SCKX01000001">
    <property type="protein sequence ID" value="RWZ78612.1"/>
    <property type="molecule type" value="Genomic_DNA"/>
</dbReference>
<keyword evidence="3" id="KW-0677">Repeat</keyword>
<dbReference type="GO" id="GO:0000976">
    <property type="term" value="F:transcription cis-regulatory region binding"/>
    <property type="evidence" value="ECO:0007669"/>
    <property type="project" value="TreeGrafter"/>
</dbReference>
<dbReference type="InterPro" id="IPR037914">
    <property type="entry name" value="SpoVT-AbrB_sf"/>
</dbReference>
<evidence type="ECO:0000256" key="2">
    <source>
        <dbReference type="ARBA" id="ARBA00022490"/>
    </source>
</evidence>
<dbReference type="InterPro" id="IPR038619">
    <property type="entry name" value="MraZ_sf"/>
</dbReference>
<dbReference type="InterPro" id="IPR035642">
    <property type="entry name" value="MraZ_N"/>
</dbReference>
<keyword evidence="10" id="KW-1185">Reference proteome</keyword>
<dbReference type="GO" id="GO:2000143">
    <property type="term" value="P:negative regulation of DNA-templated transcription initiation"/>
    <property type="evidence" value="ECO:0007669"/>
    <property type="project" value="TreeGrafter"/>
</dbReference>
<evidence type="ECO:0000313" key="9">
    <source>
        <dbReference type="EMBL" id="RWZ78612.1"/>
    </source>
</evidence>
<keyword evidence="5 7" id="KW-0238">DNA-binding</keyword>
<dbReference type="PANTHER" id="PTHR34701">
    <property type="entry name" value="TRANSCRIPTIONAL REGULATOR MRAZ"/>
    <property type="match status" value="1"/>
</dbReference>
<dbReference type="InterPro" id="IPR003444">
    <property type="entry name" value="MraZ"/>
</dbReference>
<dbReference type="InterPro" id="IPR007159">
    <property type="entry name" value="SpoVT-AbrB_dom"/>
</dbReference>
<dbReference type="Proteomes" id="UP000289257">
    <property type="component" value="Unassembled WGS sequence"/>
</dbReference>
<evidence type="ECO:0000259" key="8">
    <source>
        <dbReference type="PROSITE" id="PS51740"/>
    </source>
</evidence>
<gene>
    <name evidence="9" type="ORF">EOT05_02575</name>
</gene>
<comment type="caution">
    <text evidence="9">The sequence shown here is derived from an EMBL/GenBank/DDBJ whole genome shotgun (WGS) entry which is preliminary data.</text>
</comment>
<dbReference type="Pfam" id="PF02381">
    <property type="entry name" value="MraZ"/>
    <property type="match status" value="1"/>
</dbReference>
<dbReference type="SUPFAM" id="SSF89447">
    <property type="entry name" value="AbrB/MazE/MraZ-like"/>
    <property type="match status" value="1"/>
</dbReference>
<keyword evidence="9" id="KW-0131">Cell cycle</keyword>
<dbReference type="GO" id="GO:0051301">
    <property type="term" value="P:cell division"/>
    <property type="evidence" value="ECO:0007669"/>
    <property type="project" value="UniProtKB-KW"/>
</dbReference>
<sequence length="139" mass="16233">MTYEQYKIHRIIEKRNKVARVDYFERRLDDKRRLTIPAELRTEFISGVVLTRGFGSYVHLYPKNVWDGEVETALQASSSILDEKTADMNVQFRRGKTEAELDQKQGRITIEQHLLEYAGIAKDIVAVRAGQYWRLMAPD</sequence>
<keyword evidence="2" id="KW-0963">Cytoplasm</keyword>
<evidence type="ECO:0000256" key="3">
    <source>
        <dbReference type="ARBA" id="ARBA00022737"/>
    </source>
</evidence>
<dbReference type="Gene3D" id="3.40.1550.20">
    <property type="entry name" value="Transcriptional regulator MraZ domain"/>
    <property type="match status" value="1"/>
</dbReference>
<evidence type="ECO:0000256" key="7">
    <source>
        <dbReference type="PROSITE-ProRule" id="PRU01076"/>
    </source>
</evidence>
<protein>
    <recommendedName>
        <fullName evidence="1">Transcriptional regulator MraZ</fullName>
    </recommendedName>
</protein>
<evidence type="ECO:0000256" key="5">
    <source>
        <dbReference type="ARBA" id="ARBA00023125"/>
    </source>
</evidence>
<dbReference type="CDD" id="cd16321">
    <property type="entry name" value="MraZ_C"/>
    <property type="match status" value="1"/>
</dbReference>